<dbReference type="NCBIfam" id="TIGR02276">
    <property type="entry name" value="beta_rpt_yvtn"/>
    <property type="match status" value="1"/>
</dbReference>
<gene>
    <name evidence="4" type="ORF">B6S09_16010</name>
</gene>
<dbReference type="AlphaFoldDB" id="A0A235CBQ7"/>
<keyword evidence="2" id="KW-0732">Signal</keyword>
<dbReference type="SUPFAM" id="SSF51004">
    <property type="entry name" value="C-terminal (heme d1) domain of cytochrome cd1-nitrite reductase"/>
    <property type="match status" value="1"/>
</dbReference>
<comment type="caution">
    <text evidence="4">The sequence shown here is derived from an EMBL/GenBank/DDBJ whole genome shotgun (WGS) entry which is preliminary data.</text>
</comment>
<feature type="chain" id="PRO_5011267967" description="SMP-30/Gluconolactonase/LRE-like region domain-containing protein" evidence="2">
    <location>
        <begin position="49"/>
        <end position="394"/>
    </location>
</feature>
<accession>A0A235CBQ7</accession>
<feature type="compositionally biased region" description="Low complexity" evidence="1">
    <location>
        <begin position="376"/>
        <end position="385"/>
    </location>
</feature>
<dbReference type="Proteomes" id="UP000243640">
    <property type="component" value="Unassembled WGS sequence"/>
</dbReference>
<dbReference type="PANTHER" id="PTHR47197:SF3">
    <property type="entry name" value="DIHYDRO-HEME D1 DEHYDROGENASE"/>
    <property type="match status" value="1"/>
</dbReference>
<dbReference type="EMBL" id="NQJF01000015">
    <property type="protein sequence ID" value="OYD21427.1"/>
    <property type="molecule type" value="Genomic_DNA"/>
</dbReference>
<dbReference type="InterPro" id="IPR011964">
    <property type="entry name" value="YVTN_b-propeller_repeat"/>
</dbReference>
<evidence type="ECO:0000313" key="5">
    <source>
        <dbReference type="Proteomes" id="UP000243640"/>
    </source>
</evidence>
<organism evidence="4 5">
    <name type="scientific">Oceanimonas baumannii</name>
    <dbReference type="NCBI Taxonomy" id="129578"/>
    <lineage>
        <taxon>Bacteria</taxon>
        <taxon>Pseudomonadati</taxon>
        <taxon>Pseudomonadota</taxon>
        <taxon>Gammaproteobacteria</taxon>
        <taxon>Aeromonadales</taxon>
        <taxon>Aeromonadaceae</taxon>
        <taxon>Oceanimonas</taxon>
    </lineage>
</organism>
<dbReference type="InterPro" id="IPR013658">
    <property type="entry name" value="SGL"/>
</dbReference>
<dbReference type="Pfam" id="PF08450">
    <property type="entry name" value="SGL"/>
    <property type="match status" value="1"/>
</dbReference>
<dbReference type="Gene3D" id="2.130.10.10">
    <property type="entry name" value="YVTN repeat-like/Quinoprotein amine dehydrogenase"/>
    <property type="match status" value="1"/>
</dbReference>
<sequence>MALLTFVTIFCRSICMLKQSSSRPSRLRGTFALTLLAAAIGTATPALADPEVVRSVKVDERVYEIAFNPATQAVYAAVTGLGDDNKQQVTPGIVVLDASTLEQKNKIETGDVTPFGLGINTKTQKIYAVDTRKGVVGVYDLKSGKEVAVIENSGDESNHLRQAVVDEKANKIYISAFGGMVRDGKKGPDSAVWVIDGATDKLESVIVSPVQSAAGLALDADNKRLYVADLNSSTIAEIDLSTQKVLRTFDSVITEKDANPEPFDTINLEIDTKNGQLYAINQKSGGVSLIDLKSGKITRTVKTGDGALSARLHPQSGDLYVANRNDGTVSVVDADTHYVTAHLFTGVRPQTLAIDPKTGQVYVSNKSKGKGRQAPEDAPVPVEAAGNTITLITP</sequence>
<proteinExistence type="predicted"/>
<feature type="region of interest" description="Disordered" evidence="1">
    <location>
        <begin position="364"/>
        <end position="394"/>
    </location>
</feature>
<dbReference type="InterPro" id="IPR051200">
    <property type="entry name" value="Host-pathogen_enzymatic-act"/>
</dbReference>
<reference evidence="4 5" key="1">
    <citation type="submission" date="2017-08" db="EMBL/GenBank/DDBJ databases">
        <title>Draft Genome Sequence of the Marine Bacterium Oceanimonas baumannii ATCC 700832.</title>
        <authorList>
            <person name="Mcclelland W.D."/>
            <person name="Brennan M.A."/>
            <person name="Trachtenberg A.M."/>
            <person name="Maclea K.S."/>
        </authorList>
    </citation>
    <scope>NUCLEOTIDE SEQUENCE [LARGE SCALE GENOMIC DNA]</scope>
    <source>
        <strain evidence="4 5">ATCC 700832</strain>
    </source>
</reference>
<dbReference type="InterPro" id="IPR011048">
    <property type="entry name" value="Haem_d1_sf"/>
</dbReference>
<dbReference type="InterPro" id="IPR015943">
    <property type="entry name" value="WD40/YVTN_repeat-like_dom_sf"/>
</dbReference>
<evidence type="ECO:0000313" key="4">
    <source>
        <dbReference type="EMBL" id="OYD21427.1"/>
    </source>
</evidence>
<evidence type="ECO:0000256" key="2">
    <source>
        <dbReference type="SAM" id="SignalP"/>
    </source>
</evidence>
<feature type="signal peptide" evidence="2">
    <location>
        <begin position="1"/>
        <end position="48"/>
    </location>
</feature>
<dbReference type="OrthoDB" id="7767057at2"/>
<evidence type="ECO:0000256" key="1">
    <source>
        <dbReference type="SAM" id="MobiDB-lite"/>
    </source>
</evidence>
<feature type="domain" description="SMP-30/Gluconolactonase/LRE-like region" evidence="3">
    <location>
        <begin position="172"/>
        <end position="321"/>
    </location>
</feature>
<dbReference type="PANTHER" id="PTHR47197">
    <property type="entry name" value="PROTEIN NIRF"/>
    <property type="match status" value="1"/>
</dbReference>
<name>A0A235CBQ7_9GAMM</name>
<evidence type="ECO:0000259" key="3">
    <source>
        <dbReference type="Pfam" id="PF08450"/>
    </source>
</evidence>
<protein>
    <recommendedName>
        <fullName evidence="3">SMP-30/Gluconolactonase/LRE-like region domain-containing protein</fullName>
    </recommendedName>
</protein>